<evidence type="ECO:0000313" key="3">
    <source>
        <dbReference type="EMBL" id="CAF4268989.1"/>
    </source>
</evidence>
<evidence type="ECO:0000313" key="2">
    <source>
        <dbReference type="EMBL" id="CAF1377382.1"/>
    </source>
</evidence>
<dbReference type="Pfam" id="PF01400">
    <property type="entry name" value="Astacin"/>
    <property type="match status" value="2"/>
</dbReference>
<reference evidence="2" key="1">
    <citation type="submission" date="2021-02" db="EMBL/GenBank/DDBJ databases">
        <authorList>
            <person name="Nowell W R."/>
        </authorList>
    </citation>
    <scope>NUCLEOTIDE SEQUENCE</scope>
</reference>
<evidence type="ECO:0000313" key="4">
    <source>
        <dbReference type="Proteomes" id="UP000663829"/>
    </source>
</evidence>
<dbReference type="OrthoDB" id="5862166at2759"/>
<dbReference type="InterPro" id="IPR001506">
    <property type="entry name" value="Peptidase_M12A"/>
</dbReference>
<evidence type="ECO:0000259" key="1">
    <source>
        <dbReference type="Pfam" id="PF01400"/>
    </source>
</evidence>
<keyword evidence="4" id="KW-1185">Reference proteome</keyword>
<dbReference type="EMBL" id="CAJOBC010079179">
    <property type="protein sequence ID" value="CAF4268989.1"/>
    <property type="molecule type" value="Genomic_DNA"/>
</dbReference>
<dbReference type="GO" id="GO:0004222">
    <property type="term" value="F:metalloendopeptidase activity"/>
    <property type="evidence" value="ECO:0007669"/>
    <property type="project" value="InterPro"/>
</dbReference>
<gene>
    <name evidence="2" type="ORF">GPM918_LOCUS32159</name>
    <name evidence="3" type="ORF">SRO942_LOCUS32823</name>
</gene>
<feature type="domain" description="Peptidase M12A" evidence="1">
    <location>
        <begin position="109"/>
        <end position="136"/>
    </location>
</feature>
<dbReference type="Proteomes" id="UP000681722">
    <property type="component" value="Unassembled WGS sequence"/>
</dbReference>
<dbReference type="GO" id="GO:0006508">
    <property type="term" value="P:proteolysis"/>
    <property type="evidence" value="ECO:0007669"/>
    <property type="project" value="InterPro"/>
</dbReference>
<dbReference type="PANTHER" id="PTHR10127">
    <property type="entry name" value="DISCOIDIN, CUB, EGF, LAMININ , AND ZINC METALLOPROTEASE DOMAIN CONTAINING"/>
    <property type="match status" value="1"/>
</dbReference>
<proteinExistence type="predicted"/>
<name>A0A815J4A2_9BILA</name>
<accession>A0A815J4A2</accession>
<dbReference type="AlphaFoldDB" id="A0A815J4A2"/>
<dbReference type="EMBL" id="CAJNOQ010016238">
    <property type="protein sequence ID" value="CAF1377382.1"/>
    <property type="molecule type" value="Genomic_DNA"/>
</dbReference>
<dbReference type="PANTHER" id="PTHR10127:SF850">
    <property type="entry name" value="METALLOENDOPEPTIDASE"/>
    <property type="match status" value="1"/>
</dbReference>
<protein>
    <recommendedName>
        <fullName evidence="1">Peptidase M12A domain-containing protein</fullName>
    </recommendedName>
</protein>
<sequence length="139" mass="15803">MPKDATNAALIEANMRLMEELISVNGTQCIYFRPSLPTDLYSLYIQNGSGCSAIVGYNNGWPGNRTMNLLDSARATCMRNGTIQHELLHVLGMLTYKKHQQSLMKIFFLGFFHEQTRPDRDEYVTILTENIENGNYAHP</sequence>
<dbReference type="InterPro" id="IPR024079">
    <property type="entry name" value="MetalloPept_cat_dom_sf"/>
</dbReference>
<comment type="caution">
    <text evidence="2">The sequence shown here is derived from an EMBL/GenBank/DDBJ whole genome shotgun (WGS) entry which is preliminary data.</text>
</comment>
<organism evidence="2 4">
    <name type="scientific">Didymodactylos carnosus</name>
    <dbReference type="NCBI Taxonomy" id="1234261"/>
    <lineage>
        <taxon>Eukaryota</taxon>
        <taxon>Metazoa</taxon>
        <taxon>Spiralia</taxon>
        <taxon>Gnathifera</taxon>
        <taxon>Rotifera</taxon>
        <taxon>Eurotatoria</taxon>
        <taxon>Bdelloidea</taxon>
        <taxon>Philodinida</taxon>
        <taxon>Philodinidae</taxon>
        <taxon>Didymodactylos</taxon>
    </lineage>
</organism>
<dbReference type="Gene3D" id="3.40.390.10">
    <property type="entry name" value="Collagenase (Catalytic Domain)"/>
    <property type="match status" value="2"/>
</dbReference>
<dbReference type="SUPFAM" id="SSF55486">
    <property type="entry name" value="Metalloproteases ('zincins'), catalytic domain"/>
    <property type="match status" value="1"/>
</dbReference>
<dbReference type="Proteomes" id="UP000663829">
    <property type="component" value="Unassembled WGS sequence"/>
</dbReference>
<feature type="domain" description="Peptidase M12A" evidence="1">
    <location>
        <begin position="23"/>
        <end position="94"/>
    </location>
</feature>